<evidence type="ECO:0000313" key="2">
    <source>
        <dbReference type="Proteomes" id="UP000887159"/>
    </source>
</evidence>
<sequence>MVPPNAMLVFDDKITDLEALKPVSARSFTNSGLAIDLNPIEPLGNLIGRDMNRGLRAQTMDDLITTMDVAWQQLPQQPSMD</sequence>
<dbReference type="EMBL" id="BMAU01021438">
    <property type="protein sequence ID" value="GFY36791.1"/>
    <property type="molecule type" value="Genomic_DNA"/>
</dbReference>
<gene>
    <name evidence="1" type="ORF">TNCV_2567531</name>
</gene>
<reference evidence="1" key="1">
    <citation type="submission" date="2020-08" db="EMBL/GenBank/DDBJ databases">
        <title>Multicomponent nature underlies the extraordinary mechanical properties of spider dragline silk.</title>
        <authorList>
            <person name="Kono N."/>
            <person name="Nakamura H."/>
            <person name="Mori M."/>
            <person name="Yoshida Y."/>
            <person name="Ohtoshi R."/>
            <person name="Malay A.D."/>
            <person name="Moran D.A.P."/>
            <person name="Tomita M."/>
            <person name="Numata K."/>
            <person name="Arakawa K."/>
        </authorList>
    </citation>
    <scope>NUCLEOTIDE SEQUENCE</scope>
</reference>
<organism evidence="1 2">
    <name type="scientific">Trichonephila clavipes</name>
    <name type="common">Golden silk orbweaver</name>
    <name type="synonym">Nephila clavipes</name>
    <dbReference type="NCBI Taxonomy" id="2585209"/>
    <lineage>
        <taxon>Eukaryota</taxon>
        <taxon>Metazoa</taxon>
        <taxon>Ecdysozoa</taxon>
        <taxon>Arthropoda</taxon>
        <taxon>Chelicerata</taxon>
        <taxon>Arachnida</taxon>
        <taxon>Araneae</taxon>
        <taxon>Araneomorphae</taxon>
        <taxon>Entelegynae</taxon>
        <taxon>Araneoidea</taxon>
        <taxon>Nephilidae</taxon>
        <taxon>Trichonephila</taxon>
    </lineage>
</organism>
<accession>A0A8X6WN83</accession>
<keyword evidence="2" id="KW-1185">Reference proteome</keyword>
<proteinExistence type="predicted"/>
<dbReference type="Proteomes" id="UP000887159">
    <property type="component" value="Unassembled WGS sequence"/>
</dbReference>
<comment type="caution">
    <text evidence="1">The sequence shown here is derived from an EMBL/GenBank/DDBJ whole genome shotgun (WGS) entry which is preliminary data.</text>
</comment>
<evidence type="ECO:0000313" key="1">
    <source>
        <dbReference type="EMBL" id="GFY36791.1"/>
    </source>
</evidence>
<dbReference type="AlphaFoldDB" id="A0A8X6WN83"/>
<protein>
    <submittedName>
        <fullName evidence="1">Uncharacterized protein</fullName>
    </submittedName>
</protein>
<name>A0A8X6WN83_TRICX</name>